<comment type="caution">
    <text evidence="1">The sequence shown here is derived from an EMBL/GenBank/DDBJ whole genome shotgun (WGS) entry which is preliminary data.</text>
</comment>
<gene>
    <name evidence="1" type="ORF">MHI_LOCUS200519</name>
</gene>
<dbReference type="EMBL" id="CAJDYZ010003925">
    <property type="protein sequence ID" value="CAD1470703.1"/>
    <property type="molecule type" value="Genomic_DNA"/>
</dbReference>
<organism evidence="1 2">
    <name type="scientific">Heterotrigona itama</name>
    <dbReference type="NCBI Taxonomy" id="395501"/>
    <lineage>
        <taxon>Eukaryota</taxon>
        <taxon>Metazoa</taxon>
        <taxon>Ecdysozoa</taxon>
        <taxon>Arthropoda</taxon>
        <taxon>Hexapoda</taxon>
        <taxon>Insecta</taxon>
        <taxon>Pterygota</taxon>
        <taxon>Neoptera</taxon>
        <taxon>Endopterygota</taxon>
        <taxon>Hymenoptera</taxon>
        <taxon>Apocrita</taxon>
        <taxon>Aculeata</taxon>
        <taxon>Apoidea</taxon>
        <taxon>Anthophila</taxon>
        <taxon>Apidae</taxon>
        <taxon>Heterotrigona</taxon>
    </lineage>
</organism>
<protein>
    <submittedName>
        <fullName evidence="1">Uncharacterized protein</fullName>
    </submittedName>
</protein>
<evidence type="ECO:0000313" key="1">
    <source>
        <dbReference type="EMBL" id="CAD1470703.1"/>
    </source>
</evidence>
<dbReference type="Proteomes" id="UP000752696">
    <property type="component" value="Unassembled WGS sequence"/>
</dbReference>
<dbReference type="AlphaFoldDB" id="A0A6V7H0H3"/>
<sequence>MTLRVLRAVDYVVYSTTLYSWLNFSAANQSSPWVSRDQLRFQLTLPEQGKETLIKSYFRNIMSDNNVNIIHEINRINLELKKKLEVISKWRVECAQMELEFLKLYTPECVEILESLKETADTNVDSSTEPDNSL</sequence>
<evidence type="ECO:0000313" key="2">
    <source>
        <dbReference type="Proteomes" id="UP000752696"/>
    </source>
</evidence>
<reference evidence="1" key="1">
    <citation type="submission" date="2020-07" db="EMBL/GenBank/DDBJ databases">
        <authorList>
            <person name="Nazaruddin N."/>
        </authorList>
    </citation>
    <scope>NUCLEOTIDE SEQUENCE</scope>
</reference>
<keyword evidence="2" id="KW-1185">Reference proteome</keyword>
<name>A0A6V7H0H3_9HYME</name>
<accession>A0A6V7H0H3</accession>
<proteinExistence type="predicted"/>
<dbReference type="OrthoDB" id="7695893at2759"/>